<protein>
    <submittedName>
        <fullName evidence="2">Uncharacterized protein</fullName>
    </submittedName>
</protein>
<organism evidence="2 3">
    <name type="scientific">Pseudoxanthomonas broegbernensis</name>
    <dbReference type="NCBI Taxonomy" id="83619"/>
    <lineage>
        <taxon>Bacteria</taxon>
        <taxon>Pseudomonadati</taxon>
        <taxon>Pseudomonadota</taxon>
        <taxon>Gammaproteobacteria</taxon>
        <taxon>Lysobacterales</taxon>
        <taxon>Lysobacteraceae</taxon>
        <taxon>Pseudoxanthomonas</taxon>
    </lineage>
</organism>
<reference evidence="2 3" key="1">
    <citation type="submission" date="2017-10" db="EMBL/GenBank/DDBJ databases">
        <title>Whole genome sequencing of Pseudoxanthomonas broegbernensis DSM 12573(T).</title>
        <authorList>
            <person name="Kumar S."/>
            <person name="Bansal K."/>
            <person name="Kaur A."/>
            <person name="Patil P."/>
            <person name="Sharma S."/>
            <person name="Patil P.B."/>
        </authorList>
    </citation>
    <scope>NUCLEOTIDE SEQUENCE [LARGE SCALE GENOMIC DNA]</scope>
    <source>
        <strain evidence="2 3">DSM 12573</strain>
    </source>
</reference>
<evidence type="ECO:0000313" key="2">
    <source>
        <dbReference type="EMBL" id="KAF1686874.1"/>
    </source>
</evidence>
<name>A0A7V8GN32_9GAMM</name>
<dbReference type="EMBL" id="MWIP01000004">
    <property type="protein sequence ID" value="KAF1686874.1"/>
    <property type="molecule type" value="Genomic_DNA"/>
</dbReference>
<accession>A0A7V8GN32</accession>
<sequence>MVTAAPALVLLVPLTWGMQALARLGGFGDNALLQLAPFHTLFNAGGVALFWRWRTARCGSSGCARALSAMRRLNRPMPPPRSPSNCATWAT</sequence>
<keyword evidence="3" id="KW-1185">Reference proteome</keyword>
<dbReference type="Proteomes" id="UP000462066">
    <property type="component" value="Unassembled WGS sequence"/>
</dbReference>
<keyword evidence="1" id="KW-0812">Transmembrane</keyword>
<dbReference type="RefSeq" id="WP_183982225.1">
    <property type="nucleotide sequence ID" value="NZ_JACHGU010000004.1"/>
</dbReference>
<evidence type="ECO:0000313" key="3">
    <source>
        <dbReference type="Proteomes" id="UP000462066"/>
    </source>
</evidence>
<feature type="transmembrane region" description="Helical" evidence="1">
    <location>
        <begin position="32"/>
        <end position="51"/>
    </location>
</feature>
<comment type="caution">
    <text evidence="2">The sequence shown here is derived from an EMBL/GenBank/DDBJ whole genome shotgun (WGS) entry which is preliminary data.</text>
</comment>
<evidence type="ECO:0000256" key="1">
    <source>
        <dbReference type="SAM" id="Phobius"/>
    </source>
</evidence>
<dbReference type="AlphaFoldDB" id="A0A7V8GN32"/>
<keyword evidence="1" id="KW-1133">Transmembrane helix</keyword>
<keyword evidence="1" id="KW-0472">Membrane</keyword>
<proteinExistence type="predicted"/>
<gene>
    <name evidence="2" type="ORF">B1992_05635</name>
</gene>